<evidence type="ECO:0000256" key="2">
    <source>
        <dbReference type="SAM" id="Phobius"/>
    </source>
</evidence>
<gene>
    <name evidence="3" type="ORF">BJ983_002159</name>
</gene>
<keyword evidence="2" id="KW-0472">Membrane</keyword>
<dbReference type="AlphaFoldDB" id="A0A7Y9DV22"/>
<name>A0A7Y9DV22_9PSEU</name>
<keyword evidence="2" id="KW-0812">Transmembrane</keyword>
<comment type="caution">
    <text evidence="3">The sequence shown here is derived from an EMBL/GenBank/DDBJ whole genome shotgun (WGS) entry which is preliminary data.</text>
</comment>
<organism evidence="3 4">
    <name type="scientific">Actinomycetospora corticicola</name>
    <dbReference type="NCBI Taxonomy" id="663602"/>
    <lineage>
        <taxon>Bacteria</taxon>
        <taxon>Bacillati</taxon>
        <taxon>Actinomycetota</taxon>
        <taxon>Actinomycetes</taxon>
        <taxon>Pseudonocardiales</taxon>
        <taxon>Pseudonocardiaceae</taxon>
        <taxon>Actinomycetospora</taxon>
    </lineage>
</organism>
<feature type="region of interest" description="Disordered" evidence="1">
    <location>
        <begin position="1"/>
        <end position="22"/>
    </location>
</feature>
<protein>
    <submittedName>
        <fullName evidence="3">Uncharacterized protein</fullName>
    </submittedName>
</protein>
<evidence type="ECO:0000313" key="3">
    <source>
        <dbReference type="EMBL" id="NYD36057.1"/>
    </source>
</evidence>
<sequence>MTTTGRTTDEHGTREQESRRTVSDLLATPGAVRGVVAVLVLLAIYVIGALSHLHVLGL</sequence>
<evidence type="ECO:0000256" key="1">
    <source>
        <dbReference type="SAM" id="MobiDB-lite"/>
    </source>
</evidence>
<accession>A0A7Y9DV22</accession>
<dbReference type="EMBL" id="JACCBN010000001">
    <property type="protein sequence ID" value="NYD36057.1"/>
    <property type="molecule type" value="Genomic_DNA"/>
</dbReference>
<feature type="compositionally biased region" description="Basic and acidic residues" evidence="1">
    <location>
        <begin position="7"/>
        <end position="22"/>
    </location>
</feature>
<feature type="transmembrane region" description="Helical" evidence="2">
    <location>
        <begin position="35"/>
        <end position="56"/>
    </location>
</feature>
<dbReference type="Proteomes" id="UP000535890">
    <property type="component" value="Unassembled WGS sequence"/>
</dbReference>
<dbReference type="RefSeq" id="WP_179793794.1">
    <property type="nucleotide sequence ID" value="NZ_BAABHP010000007.1"/>
</dbReference>
<proteinExistence type="predicted"/>
<evidence type="ECO:0000313" key="4">
    <source>
        <dbReference type="Proteomes" id="UP000535890"/>
    </source>
</evidence>
<keyword evidence="4" id="KW-1185">Reference proteome</keyword>
<keyword evidence="2" id="KW-1133">Transmembrane helix</keyword>
<reference evidence="3 4" key="1">
    <citation type="submission" date="2020-07" db="EMBL/GenBank/DDBJ databases">
        <title>Sequencing the genomes of 1000 actinobacteria strains.</title>
        <authorList>
            <person name="Klenk H.-P."/>
        </authorList>
    </citation>
    <scope>NUCLEOTIDE SEQUENCE [LARGE SCALE GENOMIC DNA]</scope>
    <source>
        <strain evidence="3 4">DSM 45772</strain>
    </source>
</reference>